<dbReference type="SUPFAM" id="SSF49899">
    <property type="entry name" value="Concanavalin A-like lectins/glucanases"/>
    <property type="match status" value="1"/>
</dbReference>
<evidence type="ECO:0000313" key="3">
    <source>
        <dbReference type="EMBL" id="MFD2835486.1"/>
    </source>
</evidence>
<dbReference type="PANTHER" id="PTHR10963">
    <property type="entry name" value="GLYCOSYL HYDROLASE-RELATED"/>
    <property type="match status" value="1"/>
</dbReference>
<name>A0ABW5X963_9FLAO</name>
<evidence type="ECO:0000259" key="2">
    <source>
        <dbReference type="PROSITE" id="PS51762"/>
    </source>
</evidence>
<dbReference type="Proteomes" id="UP001597438">
    <property type="component" value="Unassembled WGS sequence"/>
</dbReference>
<dbReference type="Gene3D" id="2.60.120.200">
    <property type="match status" value="1"/>
</dbReference>
<dbReference type="PANTHER" id="PTHR10963:SF55">
    <property type="entry name" value="GLYCOSIDE HYDROLASE FAMILY 16 PROTEIN"/>
    <property type="match status" value="1"/>
</dbReference>
<gene>
    <name evidence="3" type="ORF">ACFSYS_19495</name>
</gene>
<evidence type="ECO:0000256" key="1">
    <source>
        <dbReference type="ARBA" id="ARBA00006865"/>
    </source>
</evidence>
<reference evidence="4" key="1">
    <citation type="journal article" date="2019" name="Int. J. Syst. Evol. Microbiol.">
        <title>The Global Catalogue of Microorganisms (GCM) 10K type strain sequencing project: providing services to taxonomists for standard genome sequencing and annotation.</title>
        <authorList>
            <consortium name="The Broad Institute Genomics Platform"/>
            <consortium name="The Broad Institute Genome Sequencing Center for Infectious Disease"/>
            <person name="Wu L."/>
            <person name="Ma J."/>
        </authorList>
    </citation>
    <scope>NUCLEOTIDE SEQUENCE [LARGE SCALE GENOMIC DNA]</scope>
    <source>
        <strain evidence="4">KCTC 52925</strain>
    </source>
</reference>
<accession>A0ABW5X963</accession>
<dbReference type="EMBL" id="JBHUOJ010000041">
    <property type="protein sequence ID" value="MFD2835486.1"/>
    <property type="molecule type" value="Genomic_DNA"/>
</dbReference>
<evidence type="ECO:0000313" key="4">
    <source>
        <dbReference type="Proteomes" id="UP001597438"/>
    </source>
</evidence>
<dbReference type="InterPro" id="IPR000757">
    <property type="entry name" value="Beta-glucanase-like"/>
</dbReference>
<dbReference type="InterPro" id="IPR013320">
    <property type="entry name" value="ConA-like_dom_sf"/>
</dbReference>
<proteinExistence type="inferred from homology"/>
<dbReference type="RefSeq" id="WP_251742229.1">
    <property type="nucleotide sequence ID" value="NZ_JBHUOJ010000041.1"/>
</dbReference>
<keyword evidence="4" id="KW-1185">Reference proteome</keyword>
<comment type="caution">
    <text evidence="3">The sequence shown here is derived from an EMBL/GenBank/DDBJ whole genome shotgun (WGS) entry which is preliminary data.</text>
</comment>
<dbReference type="InterPro" id="IPR050546">
    <property type="entry name" value="Glycosyl_Hydrlase_16"/>
</dbReference>
<sequence length="280" mass="32784">MKRKILMLTVLGLNLFCFSQEKMNIPKGYKLVWADEFNTTGDPDPEFWSYEQGFVRNEELQWYQQDNASVKDGFLIIEGRREQVKNDRFKVNSPDWGKNREYAEYTSSSINTNGKYSFKYGVMEVKAKIDTSRGMWPAIWTLGVHKPWPSNGEIDIMEFYLVNHESAILANAAWKGSEEHVSWDSEKIPFSKFIDKDPRWSQKFHIWKMDWTEDYIRIYLDDELLNEIDLASTTNPDGFNPFHQPHYILLNMAIGGNGGDPSKSEFPGKYMIDVRVFQKK</sequence>
<organism evidence="3 4">
    <name type="scientific">Christiangramia antarctica</name>
    <dbReference type="NCBI Taxonomy" id="2058158"/>
    <lineage>
        <taxon>Bacteria</taxon>
        <taxon>Pseudomonadati</taxon>
        <taxon>Bacteroidota</taxon>
        <taxon>Flavobacteriia</taxon>
        <taxon>Flavobacteriales</taxon>
        <taxon>Flavobacteriaceae</taxon>
        <taxon>Christiangramia</taxon>
    </lineage>
</organism>
<comment type="similarity">
    <text evidence="1">Belongs to the glycosyl hydrolase 16 family.</text>
</comment>
<dbReference type="Pfam" id="PF00722">
    <property type="entry name" value="Glyco_hydro_16"/>
    <property type="match status" value="1"/>
</dbReference>
<protein>
    <submittedName>
        <fullName evidence="3">Family 16 glycosylhydrolase</fullName>
    </submittedName>
</protein>
<dbReference type="CDD" id="cd08023">
    <property type="entry name" value="GH16_laminarinase_like"/>
    <property type="match status" value="1"/>
</dbReference>
<feature type="domain" description="GH16" evidence="2">
    <location>
        <begin position="35"/>
        <end position="280"/>
    </location>
</feature>
<dbReference type="PROSITE" id="PS51762">
    <property type="entry name" value="GH16_2"/>
    <property type="match status" value="1"/>
</dbReference>